<dbReference type="InterPro" id="IPR050126">
    <property type="entry name" value="Ap4A_hydrolase"/>
</dbReference>
<dbReference type="InterPro" id="IPR004843">
    <property type="entry name" value="Calcineurin-like_PHP"/>
</dbReference>
<protein>
    <submittedName>
        <fullName evidence="2">Metallophosphoesterase</fullName>
    </submittedName>
</protein>
<proteinExistence type="predicted"/>
<organism evidence="2 3">
    <name type="scientific">Angustibacter luteus</name>
    <dbReference type="NCBI Taxonomy" id="658456"/>
    <lineage>
        <taxon>Bacteria</taxon>
        <taxon>Bacillati</taxon>
        <taxon>Actinomycetota</taxon>
        <taxon>Actinomycetes</taxon>
        <taxon>Kineosporiales</taxon>
        <taxon>Kineosporiaceae</taxon>
    </lineage>
</organism>
<evidence type="ECO:0000259" key="1">
    <source>
        <dbReference type="Pfam" id="PF00149"/>
    </source>
</evidence>
<dbReference type="PANTHER" id="PTHR42850:SF4">
    <property type="entry name" value="ZINC-DEPENDENT ENDOPOLYPHOSPHATASE"/>
    <property type="match status" value="1"/>
</dbReference>
<dbReference type="SUPFAM" id="SSF56300">
    <property type="entry name" value="Metallo-dependent phosphatases"/>
    <property type="match status" value="1"/>
</dbReference>
<gene>
    <name evidence="2" type="ORF">ACFQDO_13075</name>
</gene>
<feature type="domain" description="Calcineurin-like phosphoesterase" evidence="1">
    <location>
        <begin position="4"/>
        <end position="139"/>
    </location>
</feature>
<name>A0ABW1JGP3_9ACTN</name>
<dbReference type="InterPro" id="IPR006186">
    <property type="entry name" value="Ser/Thr-sp_prot-phosphatase"/>
</dbReference>
<keyword evidence="3" id="KW-1185">Reference proteome</keyword>
<sequence>MRERIAVVGDVHGNARALARAFEWLETWDGLVIFVGDYVNRGPASREVVDHLILAKDALGERLVLLRGNHDQVLLDFISGESPRRLLSHGGLTTVSSYLKGTEAQASIETFRETFPDGHLRLLGDTGTHFETDEMLVSHAGYNPDRPTSRRSEDLALGRHHGIFSRGATAPKALIICGHYIQRGMKPFESRNLICLDTGSGTTAGAPLTLVTLPDRNFYQFYGET</sequence>
<evidence type="ECO:0000313" key="3">
    <source>
        <dbReference type="Proteomes" id="UP001596189"/>
    </source>
</evidence>
<dbReference type="PRINTS" id="PR00114">
    <property type="entry name" value="STPHPHTASE"/>
</dbReference>
<evidence type="ECO:0000313" key="2">
    <source>
        <dbReference type="EMBL" id="MFC6008062.1"/>
    </source>
</evidence>
<dbReference type="InterPro" id="IPR029052">
    <property type="entry name" value="Metallo-depent_PP-like"/>
</dbReference>
<dbReference type="Proteomes" id="UP001596189">
    <property type="component" value="Unassembled WGS sequence"/>
</dbReference>
<dbReference type="Gene3D" id="3.60.21.10">
    <property type="match status" value="1"/>
</dbReference>
<accession>A0ABW1JGP3</accession>
<reference evidence="3" key="1">
    <citation type="journal article" date="2019" name="Int. J. Syst. Evol. Microbiol.">
        <title>The Global Catalogue of Microorganisms (GCM) 10K type strain sequencing project: providing services to taxonomists for standard genome sequencing and annotation.</title>
        <authorList>
            <consortium name="The Broad Institute Genomics Platform"/>
            <consortium name="The Broad Institute Genome Sequencing Center for Infectious Disease"/>
            <person name="Wu L."/>
            <person name="Ma J."/>
        </authorList>
    </citation>
    <scope>NUCLEOTIDE SEQUENCE [LARGE SCALE GENOMIC DNA]</scope>
    <source>
        <strain evidence="3">KACC 14249</strain>
    </source>
</reference>
<dbReference type="PANTHER" id="PTHR42850">
    <property type="entry name" value="METALLOPHOSPHOESTERASE"/>
    <property type="match status" value="1"/>
</dbReference>
<comment type="caution">
    <text evidence="2">The sequence shown here is derived from an EMBL/GenBank/DDBJ whole genome shotgun (WGS) entry which is preliminary data.</text>
</comment>
<dbReference type="Pfam" id="PF00149">
    <property type="entry name" value="Metallophos"/>
    <property type="match status" value="1"/>
</dbReference>
<dbReference type="RefSeq" id="WP_345715249.1">
    <property type="nucleotide sequence ID" value="NZ_BAABFP010000002.1"/>
</dbReference>
<dbReference type="EMBL" id="JBHSRD010000004">
    <property type="protein sequence ID" value="MFC6008062.1"/>
    <property type="molecule type" value="Genomic_DNA"/>
</dbReference>